<accession>A0A3P7YGT6</accession>
<dbReference type="Proteomes" id="UP000050761">
    <property type="component" value="Unassembled WGS sequence"/>
</dbReference>
<reference evidence="3" key="2">
    <citation type="submission" date="2019-09" db="UniProtKB">
        <authorList>
            <consortium name="WormBaseParasite"/>
        </authorList>
    </citation>
    <scope>IDENTIFICATION</scope>
</reference>
<evidence type="ECO:0000313" key="2">
    <source>
        <dbReference type="Proteomes" id="UP000050761"/>
    </source>
</evidence>
<evidence type="ECO:0000313" key="3">
    <source>
        <dbReference type="WBParaSite" id="HPBE_0000731001-mRNA-1"/>
    </source>
</evidence>
<dbReference type="WBParaSite" id="HPBE_0000731001-mRNA-1">
    <property type="protein sequence ID" value="HPBE_0000731001-mRNA-1"/>
    <property type="gene ID" value="HPBE_0000731001"/>
</dbReference>
<name>A0A3P7YGT6_HELPZ</name>
<organism evidence="1">
    <name type="scientific">Heligmosomoides polygyrus</name>
    <name type="common">Parasitic roundworm</name>
    <dbReference type="NCBI Taxonomy" id="6339"/>
    <lineage>
        <taxon>Eukaryota</taxon>
        <taxon>Metazoa</taxon>
        <taxon>Ecdysozoa</taxon>
        <taxon>Nematoda</taxon>
        <taxon>Chromadorea</taxon>
        <taxon>Rhabditida</taxon>
        <taxon>Rhabditina</taxon>
        <taxon>Rhabditomorpha</taxon>
        <taxon>Strongyloidea</taxon>
        <taxon>Heligmosomidae</taxon>
        <taxon>Heligmosomoides</taxon>
    </lineage>
</organism>
<sequence length="106" mass="11882">MMAPSVSLDTTTIHFDQPIWDNPELREELLDSEEDFALDATPPSLREDTVAVDEIIRAFGGIFTIRTRLYFDAERRDATYCGHTDRATRSINLATIHAVASLGVEV</sequence>
<dbReference type="OrthoDB" id="5872417at2759"/>
<keyword evidence="2" id="KW-1185">Reference proteome</keyword>
<gene>
    <name evidence="1" type="ORF">HPBE_LOCUS7311</name>
</gene>
<dbReference type="EMBL" id="UZAH01025856">
    <property type="protein sequence ID" value="VDO71717.1"/>
    <property type="molecule type" value="Genomic_DNA"/>
</dbReference>
<evidence type="ECO:0000313" key="1">
    <source>
        <dbReference type="EMBL" id="VDO71717.1"/>
    </source>
</evidence>
<dbReference type="AlphaFoldDB" id="A0A3P7YGT6"/>
<proteinExistence type="predicted"/>
<protein>
    <submittedName>
        <fullName evidence="3">BrnT family toxin</fullName>
    </submittedName>
</protein>
<reference evidence="1 2" key="1">
    <citation type="submission" date="2018-11" db="EMBL/GenBank/DDBJ databases">
        <authorList>
            <consortium name="Pathogen Informatics"/>
        </authorList>
    </citation>
    <scope>NUCLEOTIDE SEQUENCE [LARGE SCALE GENOMIC DNA]</scope>
</reference>